<gene>
    <name evidence="2" type="ORF">BWQ96_07576</name>
</gene>
<feature type="transmembrane region" description="Helical" evidence="1">
    <location>
        <begin position="393"/>
        <end position="415"/>
    </location>
</feature>
<dbReference type="OrthoDB" id="4541at2759"/>
<evidence type="ECO:0000313" key="2">
    <source>
        <dbReference type="EMBL" id="PXF42690.1"/>
    </source>
</evidence>
<keyword evidence="3" id="KW-1185">Reference proteome</keyword>
<evidence type="ECO:0000256" key="1">
    <source>
        <dbReference type="SAM" id="Phobius"/>
    </source>
</evidence>
<dbReference type="EMBL" id="NBIV01000153">
    <property type="protein sequence ID" value="PXF42690.1"/>
    <property type="molecule type" value="Genomic_DNA"/>
</dbReference>
<comment type="caution">
    <text evidence="2">The sequence shown here is derived from an EMBL/GenBank/DDBJ whole genome shotgun (WGS) entry which is preliminary data.</text>
</comment>
<dbReference type="AlphaFoldDB" id="A0A2V3INI7"/>
<sequence>MVILSNISLPVFSVLKYIIVFSFIDVLVRVCINNLNTFCRKYSISNGRSVPIGGTAFDRFSVSSHSFPKLSFLSMIVVLISLFTYAIELILEFSTDSFVVNISKPEVLEVQVENHGTCTLGEVTDVLAAEYMSQVGNNCVVYSEEDQMYTLYAPLWVREGGRIALRCIQTDDNELAREAALYANENLARVQSDFVDEMRKHSYGANGDKNRYLITITARSTDVLAAAKRTQRDGNFVTGPLVVKIPNTAISCIGNVHGRIGDGQMKAELHFCLNGGWPSNDQTDFIYMLGSALIPEDAKSMNADWEVKIAISHGREIKDFGKGIVSGGLFRYEAYGAFLGLTTNQDVHSIQRYAIVYKYCDVIKIPGRNSIWERRLEPKAKSVSSVRVQVKDWAIILIVSWPLFLCILVGLTQLYSRGRELPQMVSGEDNIAMQWYSDLRRRRKRFHDDEETETGKRPETCVTCRPFFCKKKSKDLFLSVDPGPFEDRVTVTSSPKIVPRTMKKPFESIGI</sequence>
<dbReference type="Proteomes" id="UP000247409">
    <property type="component" value="Unassembled WGS sequence"/>
</dbReference>
<keyword evidence="1" id="KW-0812">Transmembrane</keyword>
<reference evidence="2 3" key="1">
    <citation type="journal article" date="2018" name="Mol. Biol. Evol.">
        <title>Analysis of the draft genome of the red seaweed Gracilariopsis chorda provides insights into genome size evolution in Rhodophyta.</title>
        <authorList>
            <person name="Lee J."/>
            <person name="Yang E.C."/>
            <person name="Graf L."/>
            <person name="Yang J.H."/>
            <person name="Qiu H."/>
            <person name="Zel Zion U."/>
            <person name="Chan C.X."/>
            <person name="Stephens T.G."/>
            <person name="Weber A.P.M."/>
            <person name="Boo G.H."/>
            <person name="Boo S.M."/>
            <person name="Kim K.M."/>
            <person name="Shin Y."/>
            <person name="Jung M."/>
            <person name="Lee S.J."/>
            <person name="Yim H.S."/>
            <person name="Lee J.H."/>
            <person name="Bhattacharya D."/>
            <person name="Yoon H.S."/>
        </authorList>
    </citation>
    <scope>NUCLEOTIDE SEQUENCE [LARGE SCALE GENOMIC DNA]</scope>
    <source>
        <strain evidence="2 3">SKKU-2015</strain>
        <tissue evidence="2">Whole body</tissue>
    </source>
</reference>
<evidence type="ECO:0000313" key="3">
    <source>
        <dbReference type="Proteomes" id="UP000247409"/>
    </source>
</evidence>
<protein>
    <submittedName>
        <fullName evidence="2">Uncharacterized protein</fullName>
    </submittedName>
</protein>
<accession>A0A2V3INI7</accession>
<organism evidence="2 3">
    <name type="scientific">Gracilariopsis chorda</name>
    <dbReference type="NCBI Taxonomy" id="448386"/>
    <lineage>
        <taxon>Eukaryota</taxon>
        <taxon>Rhodophyta</taxon>
        <taxon>Florideophyceae</taxon>
        <taxon>Rhodymeniophycidae</taxon>
        <taxon>Gracilariales</taxon>
        <taxon>Gracilariaceae</taxon>
        <taxon>Gracilariopsis</taxon>
    </lineage>
</organism>
<name>A0A2V3INI7_9FLOR</name>
<proteinExistence type="predicted"/>
<keyword evidence="1" id="KW-1133">Transmembrane helix</keyword>
<feature type="transmembrane region" description="Helical" evidence="1">
    <location>
        <begin position="70"/>
        <end position="91"/>
    </location>
</feature>
<keyword evidence="1" id="KW-0472">Membrane</keyword>